<evidence type="ECO:0000259" key="1">
    <source>
        <dbReference type="Pfam" id="PF06985"/>
    </source>
</evidence>
<dbReference type="AlphaFoldDB" id="A0A8E2EQP3"/>
<dbReference type="EMBL" id="KV750864">
    <property type="protein sequence ID" value="OCL02861.1"/>
    <property type="molecule type" value="Genomic_DNA"/>
</dbReference>
<feature type="domain" description="Heterokaryon incompatibility" evidence="1">
    <location>
        <begin position="213"/>
        <end position="367"/>
    </location>
</feature>
<dbReference type="OrthoDB" id="5428863at2759"/>
<organism evidence="2 3">
    <name type="scientific">Glonium stellatum</name>
    <dbReference type="NCBI Taxonomy" id="574774"/>
    <lineage>
        <taxon>Eukaryota</taxon>
        <taxon>Fungi</taxon>
        <taxon>Dikarya</taxon>
        <taxon>Ascomycota</taxon>
        <taxon>Pezizomycotina</taxon>
        <taxon>Dothideomycetes</taxon>
        <taxon>Pleosporomycetidae</taxon>
        <taxon>Gloniales</taxon>
        <taxon>Gloniaceae</taxon>
        <taxon>Glonium</taxon>
    </lineage>
</organism>
<keyword evidence="3" id="KW-1185">Reference proteome</keyword>
<evidence type="ECO:0000313" key="3">
    <source>
        <dbReference type="Proteomes" id="UP000250140"/>
    </source>
</evidence>
<dbReference type="Pfam" id="PF06985">
    <property type="entry name" value="HET"/>
    <property type="match status" value="1"/>
</dbReference>
<reference evidence="2 3" key="1">
    <citation type="journal article" date="2016" name="Nat. Commun.">
        <title>Ectomycorrhizal ecology is imprinted in the genome of the dominant symbiotic fungus Cenococcum geophilum.</title>
        <authorList>
            <consortium name="DOE Joint Genome Institute"/>
            <person name="Peter M."/>
            <person name="Kohler A."/>
            <person name="Ohm R.A."/>
            <person name="Kuo A."/>
            <person name="Krutzmann J."/>
            <person name="Morin E."/>
            <person name="Arend M."/>
            <person name="Barry K.W."/>
            <person name="Binder M."/>
            <person name="Choi C."/>
            <person name="Clum A."/>
            <person name="Copeland A."/>
            <person name="Grisel N."/>
            <person name="Haridas S."/>
            <person name="Kipfer T."/>
            <person name="LaButti K."/>
            <person name="Lindquist E."/>
            <person name="Lipzen A."/>
            <person name="Maire R."/>
            <person name="Meier B."/>
            <person name="Mihaltcheva S."/>
            <person name="Molinier V."/>
            <person name="Murat C."/>
            <person name="Poggeler S."/>
            <person name="Quandt C.A."/>
            <person name="Sperisen C."/>
            <person name="Tritt A."/>
            <person name="Tisserant E."/>
            <person name="Crous P.W."/>
            <person name="Henrissat B."/>
            <person name="Nehls U."/>
            <person name="Egli S."/>
            <person name="Spatafora J.W."/>
            <person name="Grigoriev I.V."/>
            <person name="Martin F.M."/>
        </authorList>
    </citation>
    <scope>NUCLEOTIDE SEQUENCE [LARGE SCALE GENOMIC DNA]</scope>
    <source>
        <strain evidence="2 3">CBS 207.34</strain>
    </source>
</reference>
<dbReference type="InterPro" id="IPR010730">
    <property type="entry name" value="HET"/>
</dbReference>
<dbReference type="PANTHER" id="PTHR33112:SF12">
    <property type="entry name" value="HETEROKARYON INCOMPATIBILITY DOMAIN-CONTAINING PROTEIN"/>
    <property type="match status" value="1"/>
</dbReference>
<dbReference type="Proteomes" id="UP000250140">
    <property type="component" value="Unassembled WGS sequence"/>
</dbReference>
<dbReference type="PANTHER" id="PTHR33112">
    <property type="entry name" value="DOMAIN PROTEIN, PUTATIVE-RELATED"/>
    <property type="match status" value="1"/>
</dbReference>
<protein>
    <submittedName>
        <fullName evidence="2">HET-domain-containing protein</fullName>
    </submittedName>
</protein>
<name>A0A8E2EQP3_9PEZI</name>
<accession>A0A8E2EQP3</accession>
<proteinExistence type="predicted"/>
<sequence>MAGQGSLTLCSVCSRIDFASYFRHEIHKHINDSDVLGATEDAVCLGPLSEIYQKSQGCAFCDLVINALNSRWSHLESPNSLSNLATKCWIFSYCCGDNSSSASNHQDKANYIRIATTIGIDPPAPAADIQLLGDDALKLGLSPLFHGRRVASPIFDMTLARKWLDICETHHGPFCETPGRQVKDRVPAPLPTHLLAIDLKEMRICHLPQAARYVALSYTWPSSQHLVLTKASLQDMFQQDALQTRIGELPGTIQDAIHCAKDLCFRYLWIDALCIIQDDDAHKAHHLPQMDHVYGAAVLTIIAAYPVPHSSLDLCKGLPGYRTSRTEEPEERLIREVKGLHLTHPSSNLEEVLKVTRWDKRSWTFQEGLLSRRSLYFTHAQTYFQCSCNVFCEDTNCEDVQRAAFVAPGTTLWNQKCPYALDKYSNSDWGTWWLSRAPFQSFLESLPAYENILGNYTSRNMSDPTDILNAFQGITSVLRLSMQTEFWYGLPERYFDLALTWTLLGPHQRRTAPIRKGQAETSKQRFPSWSWAGWVSQAELDYYFPMAGYRPEIEWFMVNEKSVALRLNTAFWNAKPDLHKHGNKDVAPPEWDYGAFHEIIPRMFARTDSDEWTYPQFLACWTTYAVFEIDGETQSLNGHERLWAQGLNLIIWDKNKVRAGSIMLDKALAFELCKSPRKFEFILIARSKRNNQTLYKSYFDETVYSDRDWCQLNVMLIERIGDVAERVAVGIIHEDAWVGANPEAIFLKLV</sequence>
<evidence type="ECO:0000313" key="2">
    <source>
        <dbReference type="EMBL" id="OCL02861.1"/>
    </source>
</evidence>
<gene>
    <name evidence="2" type="ORF">AOQ84DRAFT_392657</name>
</gene>